<evidence type="ECO:0000313" key="2">
    <source>
        <dbReference type="EMBL" id="SHJ19695.1"/>
    </source>
</evidence>
<keyword evidence="3" id="KW-1185">Reference proteome</keyword>
<dbReference type="InterPro" id="IPR036388">
    <property type="entry name" value="WH-like_DNA-bd_sf"/>
</dbReference>
<proteinExistence type="predicted"/>
<evidence type="ECO:0000259" key="1">
    <source>
        <dbReference type="Pfam" id="PF08281"/>
    </source>
</evidence>
<sequence length="140" mass="16259">MAKINLRDYYPFYNADLFIDIPDEVAATLTEAKRLERNYIRRMFWNKAQYSLDAGDGIEHDALFVSLSPCEVYERKVTAQELHAALDALPNKQGRRVYAHYILGMSKTEIARTEGVSEKNVRQSINRALRSMEIFLKNRL</sequence>
<dbReference type="GO" id="GO:0006352">
    <property type="term" value="P:DNA-templated transcription initiation"/>
    <property type="evidence" value="ECO:0007669"/>
    <property type="project" value="InterPro"/>
</dbReference>
<dbReference type="OrthoDB" id="9791844at2"/>
<dbReference type="InterPro" id="IPR013249">
    <property type="entry name" value="RNA_pol_sigma70_r4_t2"/>
</dbReference>
<organism evidence="2 3">
    <name type="scientific">Geosporobacter subterraneus DSM 17957</name>
    <dbReference type="NCBI Taxonomy" id="1121919"/>
    <lineage>
        <taxon>Bacteria</taxon>
        <taxon>Bacillati</taxon>
        <taxon>Bacillota</taxon>
        <taxon>Clostridia</taxon>
        <taxon>Peptostreptococcales</taxon>
        <taxon>Thermotaleaceae</taxon>
        <taxon>Geosporobacter</taxon>
    </lineage>
</organism>
<dbReference type="STRING" id="1121919.SAMN02745975_01495"/>
<protein>
    <submittedName>
        <fullName evidence="2">RNA polymerase sigma-70 factor, ECF subfamily</fullName>
    </submittedName>
</protein>
<dbReference type="InterPro" id="IPR013324">
    <property type="entry name" value="RNA_pol_sigma_r3/r4-like"/>
</dbReference>
<dbReference type="Proteomes" id="UP000184536">
    <property type="component" value="Unassembled WGS sequence"/>
</dbReference>
<dbReference type="GO" id="GO:0003677">
    <property type="term" value="F:DNA binding"/>
    <property type="evidence" value="ECO:0007669"/>
    <property type="project" value="InterPro"/>
</dbReference>
<dbReference type="GO" id="GO:0016987">
    <property type="term" value="F:sigma factor activity"/>
    <property type="evidence" value="ECO:0007669"/>
    <property type="project" value="InterPro"/>
</dbReference>
<dbReference type="SUPFAM" id="SSF88659">
    <property type="entry name" value="Sigma3 and sigma4 domains of RNA polymerase sigma factors"/>
    <property type="match status" value="1"/>
</dbReference>
<gene>
    <name evidence="2" type="ORF">SAMN02745975_01495</name>
</gene>
<dbReference type="Gene3D" id="1.10.10.10">
    <property type="entry name" value="Winged helix-like DNA-binding domain superfamily/Winged helix DNA-binding domain"/>
    <property type="match status" value="1"/>
</dbReference>
<feature type="domain" description="RNA polymerase sigma factor 70 region 4 type 2" evidence="1">
    <location>
        <begin position="80"/>
        <end position="132"/>
    </location>
</feature>
<dbReference type="AlphaFoldDB" id="A0A1M6HBW9"/>
<evidence type="ECO:0000313" key="3">
    <source>
        <dbReference type="Proteomes" id="UP000184536"/>
    </source>
</evidence>
<reference evidence="3" key="1">
    <citation type="submission" date="2016-11" db="EMBL/GenBank/DDBJ databases">
        <authorList>
            <person name="Varghese N."/>
            <person name="Submissions S."/>
        </authorList>
    </citation>
    <scope>NUCLEOTIDE SEQUENCE [LARGE SCALE GENOMIC DNA]</scope>
    <source>
        <strain evidence="3">DSM 17957</strain>
    </source>
</reference>
<dbReference type="EMBL" id="FQZV01000017">
    <property type="protein sequence ID" value="SHJ19695.1"/>
    <property type="molecule type" value="Genomic_DNA"/>
</dbReference>
<dbReference type="RefSeq" id="WP_028309355.1">
    <property type="nucleotide sequence ID" value="NZ_FQZV01000017.1"/>
</dbReference>
<name>A0A1M6HBW9_9FIRM</name>
<accession>A0A1M6HBW9</accession>
<dbReference type="Pfam" id="PF08281">
    <property type="entry name" value="Sigma70_r4_2"/>
    <property type="match status" value="1"/>
</dbReference>